<reference evidence="4 5" key="1">
    <citation type="submission" date="2021-04" db="EMBL/GenBank/DDBJ databases">
        <title>Determining the burden of carbapenem-resistant Enterobacterales from a tertiary public heath setting in Bangladesh: a clinical, epidemiological, and molecular study.</title>
        <authorList>
            <person name="Farzana R."/>
            <person name="Walsh T.R."/>
        </authorList>
    </citation>
    <scope>NUCLEOTIDE SEQUENCE [LARGE SCALE GENOMIC DNA]</scope>
    <source>
        <strain evidence="4">Dmpro_s316</strain>
        <strain evidence="5">dmpro_s316</strain>
    </source>
</reference>
<dbReference type="GO" id="GO:0016491">
    <property type="term" value="F:oxidoreductase activity"/>
    <property type="evidence" value="ECO:0007669"/>
    <property type="project" value="UniProtKB-KW"/>
</dbReference>
<dbReference type="PRINTS" id="PR00081">
    <property type="entry name" value="GDHRDH"/>
</dbReference>
<dbReference type="EMBL" id="AAZDVE040000008">
    <property type="protein sequence ID" value="EMP9432418.1"/>
    <property type="molecule type" value="Genomic_DNA"/>
</dbReference>
<evidence type="ECO:0000256" key="1">
    <source>
        <dbReference type="ARBA" id="ARBA00006484"/>
    </source>
</evidence>
<dbReference type="PRINTS" id="PR00080">
    <property type="entry name" value="SDRFAMILY"/>
</dbReference>
<accession>A0AAI9MVX8</accession>
<dbReference type="Pfam" id="PF13561">
    <property type="entry name" value="adh_short_C2"/>
    <property type="match status" value="1"/>
</dbReference>
<evidence type="ECO:0000256" key="2">
    <source>
        <dbReference type="ARBA" id="ARBA00023002"/>
    </source>
</evidence>
<name>A0AAI9MVX8_PROST</name>
<keyword evidence="2" id="KW-0560">Oxidoreductase</keyword>
<organism evidence="3">
    <name type="scientific">Providencia stuartii</name>
    <dbReference type="NCBI Taxonomy" id="588"/>
    <lineage>
        <taxon>Bacteria</taxon>
        <taxon>Pseudomonadati</taxon>
        <taxon>Pseudomonadota</taxon>
        <taxon>Gammaproteobacteria</taxon>
        <taxon>Enterobacterales</taxon>
        <taxon>Morganellaceae</taxon>
        <taxon>Providencia</taxon>
    </lineage>
</organism>
<dbReference type="PANTHER" id="PTHR24321">
    <property type="entry name" value="DEHYDROGENASES, SHORT CHAIN"/>
    <property type="match status" value="1"/>
</dbReference>
<gene>
    <name evidence="3" type="ORF">JRA39_001449</name>
    <name evidence="4" type="ORF">KDV35_01300</name>
</gene>
<dbReference type="PROSITE" id="PS00061">
    <property type="entry name" value="ADH_SHORT"/>
    <property type="match status" value="1"/>
</dbReference>
<comment type="similarity">
    <text evidence="1">Belongs to the short-chain dehydrogenases/reductases (SDR) family.</text>
</comment>
<dbReference type="Gene3D" id="3.40.50.720">
    <property type="entry name" value="NAD(P)-binding Rossmann-like Domain"/>
    <property type="match status" value="1"/>
</dbReference>
<protein>
    <submittedName>
        <fullName evidence="3">SDR family oxidoreductase</fullName>
    </submittedName>
</protein>
<dbReference type="SUPFAM" id="SSF51735">
    <property type="entry name" value="NAD(P)-binding Rossmann-fold domains"/>
    <property type="match status" value="1"/>
</dbReference>
<evidence type="ECO:0000313" key="3">
    <source>
        <dbReference type="EMBL" id="EMP9432418.1"/>
    </source>
</evidence>
<evidence type="ECO:0000313" key="5">
    <source>
        <dbReference type="Proteomes" id="UP001495779"/>
    </source>
</evidence>
<dbReference type="AlphaFoldDB" id="A0AAI9MVX8"/>
<dbReference type="RefSeq" id="WP_154621908.1">
    <property type="nucleotide sequence ID" value="NZ_CP095443.1"/>
</dbReference>
<dbReference type="CDD" id="cd05233">
    <property type="entry name" value="SDR_c"/>
    <property type="match status" value="1"/>
</dbReference>
<reference evidence="3" key="2">
    <citation type="submission" date="2024-02" db="EMBL/GenBank/DDBJ databases">
        <authorList>
            <consortium name="Clinical and Environmental Microbiology Branch: Whole genome sequencing antimicrobial resistance pathogens in the healthcare setting"/>
        </authorList>
    </citation>
    <scope>NUCLEOTIDE SEQUENCE</scope>
    <source>
        <strain evidence="3">2020GO-00142</strain>
    </source>
</reference>
<sequence length="251" mass="26961">MHDLLAGKRIVITGAARGLGFDFAKAIAQQGAQVVLCDILSDRLQQSVAQLRQEGLAADGLTLDIADPKAIEDVFQTIGQQGKIDGLINNAALATGVGGKTLEEYDLELWDRVMTVNVKGTWLVTKAALPFLRQSNNAKIVNIASDTALWGAPKLMAYVASKGAIISMTRSMARELGEQRICVNAIAPGLTKVEATEYVPVERHQLYENGRALQGEQKPEDVTGTVLYLLSPLANFVTGQLIPVNGGFVFN</sequence>
<dbReference type="InterPro" id="IPR020904">
    <property type="entry name" value="Sc_DH/Rdtase_CS"/>
</dbReference>
<dbReference type="InterPro" id="IPR002347">
    <property type="entry name" value="SDR_fam"/>
</dbReference>
<evidence type="ECO:0000313" key="4">
    <source>
        <dbReference type="EMBL" id="MER5075515.1"/>
    </source>
</evidence>
<comment type="caution">
    <text evidence="3">The sequence shown here is derived from an EMBL/GenBank/DDBJ whole genome shotgun (WGS) entry which is preliminary data.</text>
</comment>
<dbReference type="EMBL" id="JAGSRH010000001">
    <property type="protein sequence ID" value="MER5075515.1"/>
    <property type="molecule type" value="Genomic_DNA"/>
</dbReference>
<dbReference type="Proteomes" id="UP001495779">
    <property type="component" value="Unassembled WGS sequence"/>
</dbReference>
<proteinExistence type="inferred from homology"/>
<dbReference type="PANTHER" id="PTHR24321:SF8">
    <property type="entry name" value="ESTRADIOL 17-BETA-DEHYDROGENASE 8-RELATED"/>
    <property type="match status" value="1"/>
</dbReference>
<dbReference type="FunFam" id="3.40.50.720:FF:000084">
    <property type="entry name" value="Short-chain dehydrogenase reductase"/>
    <property type="match status" value="1"/>
</dbReference>
<dbReference type="InterPro" id="IPR036291">
    <property type="entry name" value="NAD(P)-bd_dom_sf"/>
</dbReference>